<accession>A0ABU6KKR7</accession>
<proteinExistence type="predicted"/>
<dbReference type="Proteomes" id="UP001335737">
    <property type="component" value="Unassembled WGS sequence"/>
</dbReference>
<protein>
    <submittedName>
        <fullName evidence="1">Uncharacterized protein</fullName>
    </submittedName>
</protein>
<comment type="caution">
    <text evidence="1">The sequence shown here is derived from an EMBL/GenBank/DDBJ whole genome shotgun (WGS) entry which is preliminary data.</text>
</comment>
<dbReference type="RefSeq" id="WP_327609417.1">
    <property type="nucleotide sequence ID" value="NZ_JARZFX010000021.1"/>
</dbReference>
<sequence>MKEVISIPASRTQDIIKEYLIHAHPHPRSYKDAQFMTFRKVGGYMDALYSVQHELIIKPRSNGFEDQLEYLRDDFKKRLLGYIRERKHGFGFGEKDEYKFYFLKVEQSLDHLPKPIEGNGQSHTYYTYEEIISGKSEIIRESVLNKRHKK</sequence>
<gene>
    <name evidence="1" type="ORF">QGM71_20750</name>
</gene>
<reference evidence="1 2" key="1">
    <citation type="journal article" date="2024" name="Int. J. Syst. Evol. Microbiol.">
        <title>Virgibacillus tibetensis sp. nov., isolated from salt lake on the Tibetan Plateau of China.</title>
        <authorList>
            <person name="Phurbu D."/>
            <person name="Liu Z.-X."/>
            <person name="Wang R."/>
            <person name="Zheng Y.-Y."/>
            <person name="Liu H.-C."/>
            <person name="Zhou Y.-G."/>
            <person name="Yu Y.-J."/>
            <person name="Li A.-H."/>
        </authorList>
    </citation>
    <scope>NUCLEOTIDE SEQUENCE [LARGE SCALE GENOMIC DNA]</scope>
    <source>
        <strain evidence="1 2">C22-A2</strain>
    </source>
</reference>
<evidence type="ECO:0000313" key="1">
    <source>
        <dbReference type="EMBL" id="MEC5425887.1"/>
    </source>
</evidence>
<dbReference type="EMBL" id="JARZFX010000021">
    <property type="protein sequence ID" value="MEC5425887.1"/>
    <property type="molecule type" value="Genomic_DNA"/>
</dbReference>
<organism evidence="1 2">
    <name type="scientific">Virgibacillus tibetensis</name>
    <dbReference type="NCBI Taxonomy" id="3042313"/>
    <lineage>
        <taxon>Bacteria</taxon>
        <taxon>Bacillati</taxon>
        <taxon>Bacillota</taxon>
        <taxon>Bacilli</taxon>
        <taxon>Bacillales</taxon>
        <taxon>Bacillaceae</taxon>
        <taxon>Virgibacillus</taxon>
    </lineage>
</organism>
<evidence type="ECO:0000313" key="2">
    <source>
        <dbReference type="Proteomes" id="UP001335737"/>
    </source>
</evidence>
<keyword evidence="2" id="KW-1185">Reference proteome</keyword>
<name>A0ABU6KKR7_9BACI</name>